<protein>
    <submittedName>
        <fullName evidence="1">Uncharacterized protein</fullName>
    </submittedName>
</protein>
<reference evidence="1" key="1">
    <citation type="submission" date="2022-10" db="EMBL/GenBank/DDBJ databases">
        <title>Fusarium specimens isolated from Avocado Roots.</title>
        <authorList>
            <person name="Stajich J."/>
            <person name="Roper C."/>
            <person name="Heimlech-Rivalta G."/>
        </authorList>
    </citation>
    <scope>NUCLEOTIDE SEQUENCE</scope>
    <source>
        <strain evidence="1">CF00143</strain>
    </source>
</reference>
<comment type="caution">
    <text evidence="1">The sequence shown here is derived from an EMBL/GenBank/DDBJ whole genome shotgun (WGS) entry which is preliminary data.</text>
</comment>
<dbReference type="EMBL" id="JAPDHF010000009">
    <property type="protein sequence ID" value="KAJ4012764.1"/>
    <property type="molecule type" value="Genomic_DNA"/>
</dbReference>
<proteinExistence type="predicted"/>
<dbReference type="Proteomes" id="UP001152130">
    <property type="component" value="Unassembled WGS sequence"/>
</dbReference>
<gene>
    <name evidence="1" type="ORF">NW766_006570</name>
</gene>
<name>A0A9W8PNR5_9HYPO</name>
<accession>A0A9W8PNR5</accession>
<evidence type="ECO:0000313" key="2">
    <source>
        <dbReference type="Proteomes" id="UP001152130"/>
    </source>
</evidence>
<dbReference type="AlphaFoldDB" id="A0A9W8PNR5"/>
<evidence type="ECO:0000313" key="1">
    <source>
        <dbReference type="EMBL" id="KAJ4012764.1"/>
    </source>
</evidence>
<organism evidence="1 2">
    <name type="scientific">Fusarium irregulare</name>
    <dbReference type="NCBI Taxonomy" id="2494466"/>
    <lineage>
        <taxon>Eukaryota</taxon>
        <taxon>Fungi</taxon>
        <taxon>Dikarya</taxon>
        <taxon>Ascomycota</taxon>
        <taxon>Pezizomycotina</taxon>
        <taxon>Sordariomycetes</taxon>
        <taxon>Hypocreomycetidae</taxon>
        <taxon>Hypocreales</taxon>
        <taxon>Nectriaceae</taxon>
        <taxon>Fusarium</taxon>
        <taxon>Fusarium incarnatum-equiseti species complex</taxon>
    </lineage>
</organism>
<sequence>MVLTAQIFHRTIEHNSSDHSQGQVANVSSDEAYWQRHREIDNDLKFMLLMLPKTLCLPENYKIHNAVFVNSGIMEDEVELTWTAKLHDSLVARSSSSGSRRDSEHL</sequence>
<keyword evidence="2" id="KW-1185">Reference proteome</keyword>